<dbReference type="EMBL" id="RCHU02000002">
    <property type="protein sequence ID" value="KAL3604844.1"/>
    <property type="molecule type" value="Genomic_DNA"/>
</dbReference>
<dbReference type="Proteomes" id="UP000309997">
    <property type="component" value="Unassembled WGS sequence"/>
</dbReference>
<reference evidence="1 2" key="1">
    <citation type="journal article" date="2024" name="Plant Biotechnol. J.">
        <title>Genome and CRISPR/Cas9 system of a widespread forest tree (Populus alba) in the world.</title>
        <authorList>
            <person name="Liu Y.J."/>
            <person name="Jiang P.F."/>
            <person name="Han X.M."/>
            <person name="Li X.Y."/>
            <person name="Wang H.M."/>
            <person name="Wang Y.J."/>
            <person name="Wang X.X."/>
            <person name="Zeng Q.Y."/>
        </authorList>
    </citation>
    <scope>NUCLEOTIDE SEQUENCE [LARGE SCALE GENOMIC DNA]</scope>
    <source>
        <strain evidence="2">cv. PAL-ZL1</strain>
    </source>
</reference>
<name>A0ACC4CW37_POPAL</name>
<keyword evidence="2" id="KW-1185">Reference proteome</keyword>
<proteinExistence type="predicted"/>
<organism evidence="1 2">
    <name type="scientific">Populus alba</name>
    <name type="common">White poplar</name>
    <dbReference type="NCBI Taxonomy" id="43335"/>
    <lineage>
        <taxon>Eukaryota</taxon>
        <taxon>Viridiplantae</taxon>
        <taxon>Streptophyta</taxon>
        <taxon>Embryophyta</taxon>
        <taxon>Tracheophyta</taxon>
        <taxon>Spermatophyta</taxon>
        <taxon>Magnoliopsida</taxon>
        <taxon>eudicotyledons</taxon>
        <taxon>Gunneridae</taxon>
        <taxon>Pentapetalae</taxon>
        <taxon>rosids</taxon>
        <taxon>fabids</taxon>
        <taxon>Malpighiales</taxon>
        <taxon>Salicaceae</taxon>
        <taxon>Saliceae</taxon>
        <taxon>Populus</taxon>
    </lineage>
</organism>
<sequence length="114" mass="13078">MLSWQLATRAPYPHDLVTFLAMHESVSGLEALPSPRLFSTHCPYTLLPNSMISASGCRFVYVCRDPRGAVVSTWHFVNRSTIYCQNHNLWKMCSRFFVKEVQRMERTLLGPDVA</sequence>
<evidence type="ECO:0000313" key="2">
    <source>
        <dbReference type="Proteomes" id="UP000309997"/>
    </source>
</evidence>
<protein>
    <submittedName>
        <fullName evidence="1">Uncharacterized protein</fullName>
    </submittedName>
</protein>
<gene>
    <name evidence="1" type="ORF">D5086_005703</name>
</gene>
<evidence type="ECO:0000313" key="1">
    <source>
        <dbReference type="EMBL" id="KAL3604844.1"/>
    </source>
</evidence>
<comment type="caution">
    <text evidence="1">The sequence shown here is derived from an EMBL/GenBank/DDBJ whole genome shotgun (WGS) entry which is preliminary data.</text>
</comment>
<accession>A0ACC4CW37</accession>